<dbReference type="Pfam" id="PF06908">
    <property type="entry name" value="YpsA"/>
    <property type="match status" value="1"/>
</dbReference>
<accession>A0A140GXH1</accession>
<evidence type="ECO:0000313" key="1">
    <source>
        <dbReference type="EMBL" id="AMN85510.1"/>
    </source>
</evidence>
<name>A0A140GXH1_ENTFC</name>
<dbReference type="EMBL" id="KT825491">
    <property type="protein sequence ID" value="AMN85510.1"/>
    <property type="molecule type" value="Genomic_DNA"/>
</dbReference>
<protein>
    <recommendedName>
        <fullName evidence="2">DUF1273 family protein</fullName>
    </recommendedName>
</protein>
<dbReference type="AlphaFoldDB" id="A0A140GXH1"/>
<organism evidence="1">
    <name type="scientific">Enterococcus faecium</name>
    <name type="common">Streptococcus faecium</name>
    <dbReference type="NCBI Taxonomy" id="1352"/>
    <lineage>
        <taxon>Bacteria</taxon>
        <taxon>Bacillati</taxon>
        <taxon>Bacillota</taxon>
        <taxon>Bacilli</taxon>
        <taxon>Lactobacillales</taxon>
        <taxon>Enterococcaceae</taxon>
        <taxon>Enterococcus</taxon>
    </lineage>
</organism>
<dbReference type="InterPro" id="IPR010697">
    <property type="entry name" value="YspA"/>
</dbReference>
<dbReference type="SUPFAM" id="SSF102405">
    <property type="entry name" value="MCP/YpsA-like"/>
    <property type="match status" value="1"/>
</dbReference>
<dbReference type="PANTHER" id="PTHR38440">
    <property type="entry name" value="UPF0398 PROTEIN YPSA"/>
    <property type="match status" value="1"/>
</dbReference>
<reference evidence="1" key="1">
    <citation type="journal article" date="2016" name="J. Antimicrob. Chemother.">
        <title>Characterization of a genomic island harbouring a new vanD allele from Enterococcus faecium N15-508 isolated in Canada.</title>
        <authorList>
            <person name="Boyd D.A."/>
            <person name="Lalancette C."/>
            <person name="Levesque S."/>
            <person name="Golding G.R."/>
        </authorList>
    </citation>
    <scope>NUCLEOTIDE SEQUENCE</scope>
    <source>
        <strain evidence="1">N15-508</strain>
    </source>
</reference>
<proteinExistence type="predicted"/>
<sequence>MEGKTCCVTGHRDIPADETAHVKDALRREIEKAVNDGFTVFLSGFADGVDQYFAEIVLELQNENPGLKLIAVLPYRKRVDSLCQKEHTNALLDACAEIVVIREEYRPNVYSQRNRYMVEHADRVIAVYDGREKGGTVKTIRFAHQFRKELREIPLGLNLDKNRTNLGQNRV</sequence>
<evidence type="ECO:0008006" key="2">
    <source>
        <dbReference type="Google" id="ProtNLM"/>
    </source>
</evidence>
<dbReference type="Gene3D" id="3.40.50.450">
    <property type="match status" value="1"/>
</dbReference>
<dbReference type="PANTHER" id="PTHR38440:SF1">
    <property type="entry name" value="UPF0398 PROTEIN SPR0331"/>
    <property type="match status" value="1"/>
</dbReference>